<organism evidence="3">
    <name type="scientific">Triticum aestivum</name>
    <name type="common">Wheat</name>
    <dbReference type="NCBI Taxonomy" id="4565"/>
    <lineage>
        <taxon>Eukaryota</taxon>
        <taxon>Viridiplantae</taxon>
        <taxon>Streptophyta</taxon>
        <taxon>Embryophyta</taxon>
        <taxon>Tracheophyta</taxon>
        <taxon>Spermatophyta</taxon>
        <taxon>Magnoliopsida</taxon>
        <taxon>Liliopsida</taxon>
        <taxon>Poales</taxon>
        <taxon>Poaceae</taxon>
        <taxon>BOP clade</taxon>
        <taxon>Pooideae</taxon>
        <taxon>Triticodae</taxon>
        <taxon>Triticeae</taxon>
        <taxon>Triticinae</taxon>
        <taxon>Triticum</taxon>
    </lineage>
</organism>
<feature type="compositionally biased region" description="Basic and acidic residues" evidence="1">
    <location>
        <begin position="193"/>
        <end position="208"/>
    </location>
</feature>
<reference evidence="3" key="1">
    <citation type="journal article" date="2014" name="Science">
        <title>Structural and functional partitioning of bread wheat chromosome 3B.</title>
        <authorList>
            <person name="Choulet F."/>
            <person name="Alberti A."/>
            <person name="Theil S."/>
            <person name="Glover N."/>
            <person name="Barbe V."/>
            <person name="Daron J."/>
            <person name="Pingault L."/>
            <person name="Sourdille P."/>
            <person name="Couloux A."/>
            <person name="Paux E."/>
            <person name="Leroy P."/>
            <person name="Mangenot S."/>
            <person name="Guilhot N."/>
            <person name="Le Gouis J."/>
            <person name="Balfourier F."/>
            <person name="Alaux M."/>
            <person name="Jamilloux V."/>
            <person name="Poulain J."/>
            <person name="Durand C."/>
            <person name="Bellec A."/>
            <person name="Gaspin C."/>
            <person name="Safar J."/>
            <person name="Dolezel J."/>
            <person name="Rogers J."/>
            <person name="Vandepoele K."/>
            <person name="Aury J.M."/>
            <person name="Mayer K."/>
            <person name="Berges H."/>
            <person name="Quesneville H."/>
            <person name="Wincker P."/>
            <person name="Feuillet C."/>
        </authorList>
    </citation>
    <scope>NUCLEOTIDE SEQUENCE</scope>
</reference>
<keyword evidence="2" id="KW-0732">Signal</keyword>
<dbReference type="InterPro" id="IPR038765">
    <property type="entry name" value="Papain-like_cys_pep_sf"/>
</dbReference>
<feature type="region of interest" description="Disordered" evidence="1">
    <location>
        <begin position="995"/>
        <end position="1025"/>
    </location>
</feature>
<name>A0A077RTM9_WHEAT</name>
<protein>
    <recommendedName>
        <fullName evidence="4">Ubiquitin-like protease family profile domain-containing protein</fullName>
    </recommendedName>
</protein>
<accession>A0A077RTM9</accession>
<evidence type="ECO:0000256" key="1">
    <source>
        <dbReference type="SAM" id="MobiDB-lite"/>
    </source>
</evidence>
<proteinExistence type="predicted"/>
<feature type="region of interest" description="Disordered" evidence="1">
    <location>
        <begin position="764"/>
        <end position="795"/>
    </location>
</feature>
<evidence type="ECO:0000256" key="2">
    <source>
        <dbReference type="SAM" id="SignalP"/>
    </source>
</evidence>
<sequence length="1495" mass="164905">MQRRAALARVPLLLNEHLAVVILDCVADFVFADVGVPVPPDYDKSEHFQDLVNVIFETPNPLEEHANVAVNDSHGVPEDIADVVKDINDGMYSLNVDDGDGNLQLSVTQSQSVDGTEPVTQAEDVPMQLQLEDERIRKKKYEFQKRKELEWRQKAACVQESDVDVAKAPKCTNLMQTRLTQVFDRDGVKEKKVVLKRKMSDRNPDGTQRRSPCVKAGSQPGNSKADADSVVVKIGPSKLGGSPVRRSPRGLINKKPSSSPLQERSLLKENRKRKVHPAKVNKGVKKHARVKAEDVVSEEDDIEVDSEDEFAVPVSVMIPVKPVEGNAGKAALDEDTLTLDMGEANKKLCITSDRIQQLFGFPRGGRSAPRPSEDGYDDALMKLSSELDISRNKDIKTNDLRNKLKVLVKDPSKDDLALKVFFIIVFMKVVLPGSAPRVSREVAMFEGLVFEDMANMDYCQLMVDELRRVIAKYQDGDTMGKAITGCAIGPVLMYLDCLIRGKTTEPDMRVPRICFMDPAKLSDLVDADLIKQGNADPKTWVFGKLPVWFFSTVVSCVVELNNFVQLACCGKLMRRFFRVHKRPVLEMPSPQVPKFSSLPDELRDGRGVEGAGYVPPGPSHASASQRQGFGIDVAVSALERTKHILSNVCSELQKVPKTVEHMSCVNGILPEGHQFNVEEAVDYIEMEIILIGDMRDGATNLVQSSVRLLNNMKRFRTMQNSRCKAYEESANVVIKQFEQDEAAATDSRAGVGTEANVFDHETNDVGLEHPDVDIDQDEAAGTDSRADDGTEANVSDQHMNDVCLQHPVVDGTSHNVEAVVDRGVNDPSTDKCKGPIVGDEPCLPVGDVALNVSSSKIDDVAVNASKLTDVEREVVLSGGDDARGVPLSSRRNVGNKVADEDDGAASILDAKSPGVGIVGNENVPNCEDLPPENFPPGGLDYGDALQDASSVEEVSSEDNLLLSISSDPSTQEALLSSQDFLSTDPESAAILVSSQVVPSSNPETGGIMVSSQELPSSSNPDSPESGNVVKVDTFFFAATRLRTNRTKCHKPMFQNKECDASVGSIAKAFIPTGMLNSDNADIVLYSLCQKYRDTDKLIVPRWVTTKIRDGNIDSNVLNWFTRSGEWLDLGEHDYRFFGSQFSELERVAIDLSQGRSLEKTRSGVMKGRLGALRGSTDACAKSPTTPKNPIVELIDSDDDVFDKIAGIGRVTRSSAAKGLSPLAGIVARRAGGARKDPALDSGNVVSTKRAPRDPIKCCSPMQQVHPHKFPLLDKACKLYNLLLSDEWREKYAENTFSMIPQPDESVTNFTENRIWEVFSPGQMMEGDVMDFLIDDWKQDPNRNADFASGTRILLSPYFITAMLDCSFYDDENKVFNVESAARDFKSYVKDKEDLLSADLIMMPLFKPMVLAKDKKVNHYSLYVMNRYQSSVDILDSLPYSKKRHPSKNTYHKDCEKIPCIVDWNAEDIYRVVFNRNNNLLVTELPKEVQALAPDA</sequence>
<gene>
    <name evidence="3" type="ORF">TRAES_3BF082400060CFD_c1</name>
</gene>
<feature type="chain" id="PRO_5009743683" description="Ubiquitin-like protease family profile domain-containing protein" evidence="2">
    <location>
        <begin position="33"/>
        <end position="1495"/>
    </location>
</feature>
<evidence type="ECO:0008006" key="4">
    <source>
        <dbReference type="Google" id="ProtNLM"/>
    </source>
</evidence>
<feature type="region of interest" description="Disordered" evidence="1">
    <location>
        <begin position="193"/>
        <end position="273"/>
    </location>
</feature>
<dbReference type="Gene3D" id="3.40.395.10">
    <property type="entry name" value="Adenoviral Proteinase, Chain A"/>
    <property type="match status" value="1"/>
</dbReference>
<dbReference type="HOGENOM" id="CLU_255682_0_0_1"/>
<feature type="signal peptide" evidence="2">
    <location>
        <begin position="1"/>
        <end position="32"/>
    </location>
</feature>
<dbReference type="SUPFAM" id="SSF54001">
    <property type="entry name" value="Cysteine proteinases"/>
    <property type="match status" value="1"/>
</dbReference>
<dbReference type="EMBL" id="HG670306">
    <property type="protein sequence ID" value="CDM81742.1"/>
    <property type="molecule type" value="Genomic_DNA"/>
</dbReference>
<evidence type="ECO:0000313" key="3">
    <source>
        <dbReference type="EMBL" id="CDM81742.1"/>
    </source>
</evidence>